<keyword evidence="5 13" id="KW-0812">Transmembrane</keyword>
<feature type="region of interest" description="Disordered" evidence="12">
    <location>
        <begin position="986"/>
        <end position="1006"/>
    </location>
</feature>
<feature type="transmembrane region" description="Helical" evidence="13">
    <location>
        <begin position="192"/>
        <end position="223"/>
    </location>
</feature>
<feature type="compositionally biased region" description="Basic and acidic residues" evidence="12">
    <location>
        <begin position="341"/>
        <end position="354"/>
    </location>
</feature>
<feature type="compositionally biased region" description="Polar residues" evidence="12">
    <location>
        <begin position="863"/>
        <end position="874"/>
    </location>
</feature>
<evidence type="ECO:0000256" key="3">
    <source>
        <dbReference type="ARBA" id="ARBA00021257"/>
    </source>
</evidence>
<feature type="compositionally biased region" description="Basic and acidic residues" evidence="12">
    <location>
        <begin position="262"/>
        <end position="272"/>
    </location>
</feature>
<dbReference type="InterPro" id="IPR004728">
    <property type="entry name" value="Sec62"/>
</dbReference>
<feature type="compositionally biased region" description="Polar residues" evidence="12">
    <location>
        <begin position="326"/>
        <end position="335"/>
    </location>
</feature>
<keyword evidence="6" id="KW-0256">Endoplasmic reticulum</keyword>
<keyword evidence="11" id="KW-0175">Coiled coil</keyword>
<gene>
    <name evidence="14" type="primary">Sec62</name>
    <name evidence="14" type="ORF">T4E_8222</name>
</gene>
<keyword evidence="8 13" id="KW-1133">Transmembrane helix</keyword>
<keyword evidence="10 13" id="KW-0472">Membrane</keyword>
<dbReference type="GO" id="GO:0031204">
    <property type="term" value="P:post-translational protein targeting to membrane, translocation"/>
    <property type="evidence" value="ECO:0007669"/>
    <property type="project" value="TreeGrafter"/>
</dbReference>
<name>A0A0V0XSZ1_TRIPS</name>
<dbReference type="Pfam" id="PF03839">
    <property type="entry name" value="Sec62"/>
    <property type="match status" value="1"/>
</dbReference>
<dbReference type="PANTHER" id="PTHR12443">
    <property type="entry name" value="TRANSLOCATION PROTEIN SEC62"/>
    <property type="match status" value="1"/>
</dbReference>
<feature type="region of interest" description="Disordered" evidence="12">
    <location>
        <begin position="860"/>
        <end position="885"/>
    </location>
</feature>
<comment type="similarity">
    <text evidence="2">Belongs to the SEC62 family.</text>
</comment>
<comment type="subcellular location">
    <subcellularLocation>
        <location evidence="1">Endoplasmic reticulum membrane</location>
        <topology evidence="1">Multi-pass membrane protein</topology>
    </subcellularLocation>
</comment>
<protein>
    <recommendedName>
        <fullName evidence="3">Translocation protein SEC62</fullName>
    </recommendedName>
</protein>
<evidence type="ECO:0000256" key="5">
    <source>
        <dbReference type="ARBA" id="ARBA00022692"/>
    </source>
</evidence>
<feature type="region of interest" description="Disordered" evidence="12">
    <location>
        <begin position="608"/>
        <end position="637"/>
    </location>
</feature>
<feature type="compositionally biased region" description="Polar residues" evidence="12">
    <location>
        <begin position="719"/>
        <end position="734"/>
    </location>
</feature>
<proteinExistence type="inferred from homology"/>
<feature type="region of interest" description="Disordered" evidence="12">
    <location>
        <begin position="719"/>
        <end position="744"/>
    </location>
</feature>
<feature type="compositionally biased region" description="Low complexity" evidence="12">
    <location>
        <begin position="986"/>
        <end position="997"/>
    </location>
</feature>
<evidence type="ECO:0000256" key="1">
    <source>
        <dbReference type="ARBA" id="ARBA00004477"/>
    </source>
</evidence>
<feature type="region of interest" description="Disordered" evidence="12">
    <location>
        <begin position="262"/>
        <end position="354"/>
    </location>
</feature>
<dbReference type="PANTHER" id="PTHR12443:SF9">
    <property type="entry name" value="TRANSLOCATION PROTEIN SEC62"/>
    <property type="match status" value="1"/>
</dbReference>
<dbReference type="EMBL" id="JYDU01000150">
    <property type="protein sequence ID" value="KRX90976.1"/>
    <property type="molecule type" value="Genomic_DNA"/>
</dbReference>
<comment type="caution">
    <text evidence="14">The sequence shown here is derived from an EMBL/GenBank/DDBJ whole genome shotgun (WGS) entry which is preliminary data.</text>
</comment>
<evidence type="ECO:0000256" key="13">
    <source>
        <dbReference type="SAM" id="Phobius"/>
    </source>
</evidence>
<evidence type="ECO:0000256" key="4">
    <source>
        <dbReference type="ARBA" id="ARBA00022448"/>
    </source>
</evidence>
<feature type="region of interest" description="Disordered" evidence="12">
    <location>
        <begin position="100"/>
        <end position="131"/>
    </location>
</feature>
<evidence type="ECO:0000256" key="12">
    <source>
        <dbReference type="SAM" id="MobiDB-lite"/>
    </source>
</evidence>
<sequence>MIFQPSEMSMKPTKLEYGVAKYLRFNCPTKTTTYFGNDLHYFNGCKAVDTLLESNWAHGKDDLFLNTRQSCVDYLQGCRFDVLIDKGFFFHARKLVPKKRDPGLSRSSLQDKKQTGDVQKSDGESPSKKARRVKIEFHDDQSFVDGNNASLIVYVWQYDPTSTRAFLIGILLVIGSILVCLFPLWPQQFRICVYYLSMAVMCFMGVIISLVILRLLLFVIIWICTMGKHHLWLLPNLLEDCSVVESFKPLYAYTYHGKDAEERKEKNEKADNEADNDESNDERDSEDDDDSGKEKQSPSELCSTSEDENKETCEKQFSKNREKTELQSIGSNAASPESDPAEPKSEETETERERKKITTALATRFSTLFDCHLLLNDDVQRKRLREFQTKLLRQQMEKEDHERRLKALREAEQREERVRKAKDLQKLKRTLELHCQNEERQRKVLERRAQLENERADKRKDAELMKTRKNAQKPALLKCRSATASKYAFGSSTPRSFSYMGKSVAAHLAAEVSGAVNRAGQKGVGLSTKMSVRGVGPGRDAAMATSLYSLPKRENTAHATDSMTMSITIGESSRFVSARNVRQNNSTLPTDLKRVAQSGLKAVQRRAVSNRTSVNVAAPPPKKKIENSGISKPSENESTAELLDNTCENRLLSLTSQSVKEDSVHERDLSDHTEFDLTKSKSDVSILEETAQVQEETDESEISSFLLTTSPSVESRTASVLESVGKTPTDQTRSMGKVNGGGNEVSVNVNAKGVKLLTEEEALAALSEKRRLIREQRIMKTLEKMERTSESIGKKEPEVEVEEQQLKEKVEEEKVVELTPTIEEQQRQEEVLERKDTERSDIKKKINEILTRARMGAKALETSKFSDSSASLPQLKTPKSEISSDKNLHSNSLAVLEKLATSGRSIGPSLESILNRVRSPLIYASNGGSSNSSTANAFSHSVGFATTEQSTCSSSINGDASQFGASVSAKTAGESVFVDSNANSFSYESSKSASTSGEKSETDESELVNNIKKMVLDDDSSADLSSTTITTTSTTTTVSSDDVIDENANG</sequence>
<feature type="region of interest" description="Disordered" evidence="12">
    <location>
        <begin position="1019"/>
        <end position="1050"/>
    </location>
</feature>
<evidence type="ECO:0000256" key="7">
    <source>
        <dbReference type="ARBA" id="ARBA00022927"/>
    </source>
</evidence>
<evidence type="ECO:0000256" key="9">
    <source>
        <dbReference type="ARBA" id="ARBA00023010"/>
    </source>
</evidence>
<dbReference type="GO" id="GO:0005789">
    <property type="term" value="C:endoplasmic reticulum membrane"/>
    <property type="evidence" value="ECO:0007669"/>
    <property type="project" value="UniProtKB-SubCell"/>
</dbReference>
<keyword evidence="4" id="KW-0813">Transport</keyword>
<reference evidence="14 15" key="1">
    <citation type="submission" date="2015-01" db="EMBL/GenBank/DDBJ databases">
        <title>Evolution of Trichinella species and genotypes.</title>
        <authorList>
            <person name="Korhonen P.K."/>
            <person name="Edoardo P."/>
            <person name="Giuseppe L.R."/>
            <person name="Gasser R.B."/>
        </authorList>
    </citation>
    <scope>NUCLEOTIDE SEQUENCE [LARGE SCALE GENOMIC DNA]</scope>
    <source>
        <strain evidence="14">ISS141</strain>
    </source>
</reference>
<feature type="compositionally biased region" description="Basic and acidic residues" evidence="12">
    <location>
        <begin position="310"/>
        <end position="325"/>
    </location>
</feature>
<evidence type="ECO:0000256" key="11">
    <source>
        <dbReference type="SAM" id="Coils"/>
    </source>
</evidence>
<dbReference type="STRING" id="6337.A0A0V0XSZ1"/>
<evidence type="ECO:0000256" key="10">
    <source>
        <dbReference type="ARBA" id="ARBA00023136"/>
    </source>
</evidence>
<keyword evidence="7" id="KW-0653">Protein transport</keyword>
<accession>A0A0V0XSZ1</accession>
<keyword evidence="9" id="KW-0811">Translocation</keyword>
<feature type="compositionally biased region" description="Polar residues" evidence="12">
    <location>
        <begin position="628"/>
        <end position="637"/>
    </location>
</feature>
<evidence type="ECO:0000313" key="15">
    <source>
        <dbReference type="Proteomes" id="UP000054815"/>
    </source>
</evidence>
<feature type="compositionally biased region" description="Low complexity" evidence="12">
    <location>
        <begin position="1022"/>
        <end position="1041"/>
    </location>
</feature>
<dbReference type="AlphaFoldDB" id="A0A0V0XSZ1"/>
<evidence type="ECO:0000313" key="14">
    <source>
        <dbReference type="EMBL" id="KRX90976.1"/>
    </source>
</evidence>
<feature type="compositionally biased region" description="Acidic residues" evidence="12">
    <location>
        <begin position="273"/>
        <end position="291"/>
    </location>
</feature>
<evidence type="ECO:0000256" key="2">
    <source>
        <dbReference type="ARBA" id="ARBA00010604"/>
    </source>
</evidence>
<feature type="transmembrane region" description="Helical" evidence="13">
    <location>
        <begin position="165"/>
        <end position="185"/>
    </location>
</feature>
<dbReference type="Proteomes" id="UP000054815">
    <property type="component" value="Unassembled WGS sequence"/>
</dbReference>
<evidence type="ECO:0000256" key="8">
    <source>
        <dbReference type="ARBA" id="ARBA00022989"/>
    </source>
</evidence>
<feature type="coiled-coil region" evidence="11">
    <location>
        <begin position="384"/>
        <end position="468"/>
    </location>
</feature>
<evidence type="ECO:0000256" key="6">
    <source>
        <dbReference type="ARBA" id="ARBA00022824"/>
    </source>
</evidence>
<organism evidence="14 15">
    <name type="scientific">Trichinella pseudospiralis</name>
    <name type="common">Parasitic roundworm</name>
    <dbReference type="NCBI Taxonomy" id="6337"/>
    <lineage>
        <taxon>Eukaryota</taxon>
        <taxon>Metazoa</taxon>
        <taxon>Ecdysozoa</taxon>
        <taxon>Nematoda</taxon>
        <taxon>Enoplea</taxon>
        <taxon>Dorylaimia</taxon>
        <taxon>Trichinellida</taxon>
        <taxon>Trichinellidae</taxon>
        <taxon>Trichinella</taxon>
    </lineage>
</organism>